<comment type="caution">
    <text evidence="1">The sequence shown here is derived from an EMBL/GenBank/DDBJ whole genome shotgun (WGS) entry which is preliminary data.</text>
</comment>
<accession>A0ABT0PB62</accession>
<proteinExistence type="predicted"/>
<dbReference type="RefSeq" id="WP_249697455.1">
    <property type="nucleotide sequence ID" value="NZ_JAMFLX010000001.1"/>
</dbReference>
<gene>
    <name evidence="1" type="ORF">M3P05_01480</name>
</gene>
<evidence type="ECO:0000313" key="1">
    <source>
        <dbReference type="EMBL" id="MCL6268624.1"/>
    </source>
</evidence>
<protein>
    <submittedName>
        <fullName evidence="1">Uncharacterized protein</fullName>
    </submittedName>
</protein>
<evidence type="ECO:0000313" key="2">
    <source>
        <dbReference type="Proteomes" id="UP001203338"/>
    </source>
</evidence>
<reference evidence="1 2" key="1">
    <citation type="submission" date="2022-05" db="EMBL/GenBank/DDBJ databases">
        <authorList>
            <person name="Park J.-S."/>
        </authorList>
    </citation>
    <scope>NUCLEOTIDE SEQUENCE [LARGE SCALE GENOMIC DNA]</scope>
    <source>
        <strain evidence="1 2">2012CJ34-2</strain>
    </source>
</reference>
<dbReference type="Proteomes" id="UP001203338">
    <property type="component" value="Unassembled WGS sequence"/>
</dbReference>
<organism evidence="1 2">
    <name type="scientific">Parendozoicomonas callyspongiae</name>
    <dbReference type="NCBI Taxonomy" id="2942213"/>
    <lineage>
        <taxon>Bacteria</taxon>
        <taxon>Pseudomonadati</taxon>
        <taxon>Pseudomonadota</taxon>
        <taxon>Gammaproteobacteria</taxon>
        <taxon>Oceanospirillales</taxon>
        <taxon>Endozoicomonadaceae</taxon>
        <taxon>Parendozoicomonas</taxon>
    </lineage>
</organism>
<dbReference type="EMBL" id="JAMFLX010000001">
    <property type="protein sequence ID" value="MCL6268624.1"/>
    <property type="molecule type" value="Genomic_DNA"/>
</dbReference>
<keyword evidence="2" id="KW-1185">Reference proteome</keyword>
<sequence length="144" mass="15369">MGTPIDHSVPESMMLNMSVEWSPEPAYNAVYVSGTYEGVAVEVTRNGTVGDEPAPDIVENWLVDVAVNTERGRNLLSEGGQQGVVSLDIPLTSTDEEPGLVLPGELVEVMVTPSWVGLCLSTSIQTPGSGTGRVIQTLSVERHY</sequence>
<name>A0ABT0PB62_9GAMM</name>